<sequence>MVRWAAGRAFVWLDDEITDTDRRWVAAHHPHPALLHRVDPHVGLADTDLTAVRRWLDHRDTEV</sequence>
<organism evidence="1 2">
    <name type="scientific">Micromonospora lutea</name>
    <dbReference type="NCBI Taxonomy" id="419825"/>
    <lineage>
        <taxon>Bacteria</taxon>
        <taxon>Bacillati</taxon>
        <taxon>Actinomycetota</taxon>
        <taxon>Actinomycetes</taxon>
        <taxon>Micromonosporales</taxon>
        <taxon>Micromonosporaceae</taxon>
        <taxon>Micromonospora</taxon>
    </lineage>
</organism>
<name>A0ABQ4J2S4_9ACTN</name>
<reference evidence="1 2" key="1">
    <citation type="submission" date="2021-01" db="EMBL/GenBank/DDBJ databases">
        <title>Whole genome shotgun sequence of Verrucosispora lutea NBRC 106530.</title>
        <authorList>
            <person name="Komaki H."/>
            <person name="Tamura T."/>
        </authorList>
    </citation>
    <scope>NUCLEOTIDE SEQUENCE [LARGE SCALE GENOMIC DNA]</scope>
    <source>
        <strain evidence="1 2">NBRC 106530</strain>
    </source>
</reference>
<proteinExistence type="predicted"/>
<gene>
    <name evidence="1" type="ORF">Vlu01_50900</name>
</gene>
<evidence type="ECO:0000313" key="2">
    <source>
        <dbReference type="Proteomes" id="UP000643165"/>
    </source>
</evidence>
<dbReference type="EMBL" id="BOPB01000034">
    <property type="protein sequence ID" value="GIJ24466.1"/>
    <property type="molecule type" value="Genomic_DNA"/>
</dbReference>
<protein>
    <submittedName>
        <fullName evidence="1">Uncharacterized protein</fullName>
    </submittedName>
</protein>
<dbReference type="Proteomes" id="UP000643165">
    <property type="component" value="Unassembled WGS sequence"/>
</dbReference>
<comment type="caution">
    <text evidence="1">The sequence shown here is derived from an EMBL/GenBank/DDBJ whole genome shotgun (WGS) entry which is preliminary data.</text>
</comment>
<dbReference type="RefSeq" id="WP_204004155.1">
    <property type="nucleotide sequence ID" value="NZ_BOPB01000034.1"/>
</dbReference>
<evidence type="ECO:0000313" key="1">
    <source>
        <dbReference type="EMBL" id="GIJ24466.1"/>
    </source>
</evidence>
<accession>A0ABQ4J2S4</accession>
<keyword evidence="2" id="KW-1185">Reference proteome</keyword>